<dbReference type="PANTHER" id="PTHR10778">
    <property type="entry name" value="SOLUTE CARRIER FAMILY 35 MEMBER B"/>
    <property type="match status" value="1"/>
</dbReference>
<accession>A0A2T2P0T2</accession>
<dbReference type="AlphaFoldDB" id="A0A2T2P0T2"/>
<reference evidence="9 10" key="1">
    <citation type="journal article" date="2018" name="Front. Microbiol.">
        <title>Genome-Wide Analysis of Corynespora cassiicola Leaf Fall Disease Putative Effectors.</title>
        <authorList>
            <person name="Lopez D."/>
            <person name="Ribeiro S."/>
            <person name="Label P."/>
            <person name="Fumanal B."/>
            <person name="Venisse J.S."/>
            <person name="Kohler A."/>
            <person name="de Oliveira R.R."/>
            <person name="Labutti K."/>
            <person name="Lipzen A."/>
            <person name="Lail K."/>
            <person name="Bauer D."/>
            <person name="Ohm R.A."/>
            <person name="Barry K.W."/>
            <person name="Spatafora J."/>
            <person name="Grigoriev I.V."/>
            <person name="Martin F.M."/>
            <person name="Pujade-Renaud V."/>
        </authorList>
    </citation>
    <scope>NUCLEOTIDE SEQUENCE [LARGE SCALE GENOMIC DNA]</scope>
    <source>
        <strain evidence="9 10">Philippines</strain>
    </source>
</reference>
<evidence type="ECO:0000313" key="9">
    <source>
        <dbReference type="EMBL" id="PSN71257.1"/>
    </source>
</evidence>
<keyword evidence="5 7" id="KW-1133">Transmembrane helix</keyword>
<gene>
    <name evidence="9" type="ORF">BS50DRAFT_546491</name>
</gene>
<keyword evidence="8" id="KW-0732">Signal</keyword>
<evidence type="ECO:0000256" key="2">
    <source>
        <dbReference type="ARBA" id="ARBA00022448"/>
    </source>
</evidence>
<name>A0A2T2P0T2_CORCC</name>
<keyword evidence="10" id="KW-1185">Reference proteome</keyword>
<evidence type="ECO:0000256" key="8">
    <source>
        <dbReference type="SAM" id="SignalP"/>
    </source>
</evidence>
<feature type="transmembrane region" description="Helical" evidence="7">
    <location>
        <begin position="96"/>
        <end position="117"/>
    </location>
</feature>
<feature type="transmembrane region" description="Helical" evidence="7">
    <location>
        <begin position="268"/>
        <end position="290"/>
    </location>
</feature>
<proteinExistence type="predicted"/>
<keyword evidence="6 7" id="KW-0472">Membrane</keyword>
<dbReference type="GO" id="GO:0000139">
    <property type="term" value="C:Golgi membrane"/>
    <property type="evidence" value="ECO:0007669"/>
    <property type="project" value="TreeGrafter"/>
</dbReference>
<evidence type="ECO:0000256" key="7">
    <source>
        <dbReference type="SAM" id="Phobius"/>
    </source>
</evidence>
<dbReference type="Proteomes" id="UP000240883">
    <property type="component" value="Unassembled WGS sequence"/>
</dbReference>
<feature type="transmembrane region" description="Helical" evidence="7">
    <location>
        <begin position="126"/>
        <end position="144"/>
    </location>
</feature>
<dbReference type="GO" id="GO:0005462">
    <property type="term" value="F:UDP-N-acetylglucosamine transmembrane transporter activity"/>
    <property type="evidence" value="ECO:0007669"/>
    <property type="project" value="TreeGrafter"/>
</dbReference>
<feature type="transmembrane region" description="Helical" evidence="7">
    <location>
        <begin position="156"/>
        <end position="177"/>
    </location>
</feature>
<protein>
    <submittedName>
        <fullName evidence="9">UDP-xylose and UDP-N-acetylglucosamine transporter</fullName>
    </submittedName>
</protein>
<feature type="transmembrane region" description="Helical" evidence="7">
    <location>
        <begin position="296"/>
        <end position="315"/>
    </location>
</feature>
<dbReference type="GO" id="GO:0005789">
    <property type="term" value="C:endoplasmic reticulum membrane"/>
    <property type="evidence" value="ECO:0007669"/>
    <property type="project" value="TreeGrafter"/>
</dbReference>
<feature type="transmembrane region" description="Helical" evidence="7">
    <location>
        <begin position="30"/>
        <end position="51"/>
    </location>
</feature>
<dbReference type="OrthoDB" id="999962at2759"/>
<evidence type="ECO:0000256" key="3">
    <source>
        <dbReference type="ARBA" id="ARBA00022597"/>
    </source>
</evidence>
<feature type="transmembrane region" description="Helical" evidence="7">
    <location>
        <begin position="72"/>
        <end position="90"/>
    </location>
</feature>
<dbReference type="NCBIfam" id="TIGR00803">
    <property type="entry name" value="nst"/>
    <property type="match status" value="1"/>
</dbReference>
<dbReference type="InterPro" id="IPR013657">
    <property type="entry name" value="SCL35B1-4/HUT1"/>
</dbReference>
<keyword evidence="4 7" id="KW-0812">Transmembrane</keyword>
<feature type="transmembrane region" description="Helical" evidence="7">
    <location>
        <begin position="238"/>
        <end position="256"/>
    </location>
</feature>
<evidence type="ECO:0000313" key="10">
    <source>
        <dbReference type="Proteomes" id="UP000240883"/>
    </source>
</evidence>
<feature type="transmembrane region" description="Helical" evidence="7">
    <location>
        <begin position="198"/>
        <end position="218"/>
    </location>
</feature>
<feature type="signal peptide" evidence="8">
    <location>
        <begin position="1"/>
        <end position="16"/>
    </location>
</feature>
<organism evidence="9 10">
    <name type="scientific">Corynespora cassiicola Philippines</name>
    <dbReference type="NCBI Taxonomy" id="1448308"/>
    <lineage>
        <taxon>Eukaryota</taxon>
        <taxon>Fungi</taxon>
        <taxon>Dikarya</taxon>
        <taxon>Ascomycota</taxon>
        <taxon>Pezizomycotina</taxon>
        <taxon>Dothideomycetes</taxon>
        <taxon>Pleosporomycetidae</taxon>
        <taxon>Pleosporales</taxon>
        <taxon>Corynesporascaceae</taxon>
        <taxon>Corynespora</taxon>
    </lineage>
</organism>
<comment type="subcellular location">
    <subcellularLocation>
        <location evidence="1">Endomembrane system</location>
        <topology evidence="1">Multi-pass membrane protein</topology>
    </subcellularLocation>
</comment>
<evidence type="ECO:0000256" key="5">
    <source>
        <dbReference type="ARBA" id="ARBA00022989"/>
    </source>
</evidence>
<dbReference type="EMBL" id="KZ678131">
    <property type="protein sequence ID" value="PSN71257.1"/>
    <property type="molecule type" value="Genomic_DNA"/>
</dbReference>
<dbReference type="STRING" id="1448308.A0A2T2P0T2"/>
<evidence type="ECO:0000256" key="6">
    <source>
        <dbReference type="ARBA" id="ARBA00023136"/>
    </source>
</evidence>
<sequence length="332" mass="36576">MALLAVLFLIFGGCCTNVYTLEAILKHDVASHPTLALTFMQFLFVSAEGFAHFFRAQSRTLLVPPEISRIKWLGVAIVHFSICVLNNLSLEYQISVPLHIVLRSGGGLVTLCIGTILGKSYSTKQWISVMSMTIGVVIATLGMIKDSEASDSPGDTMAFGVFILLATQSLTAMNGLWLEGIYKSSPGAWREGLFYSHFFALPLFLPLLPKITAQILRLASGTQLEISMPRYSPNVLDLPKMFFMLVVNALTQFSCIRGVNMLTSISSALSVSIVLSVRKMVSLLISMWIFGSRARAEFILGTAIVFGSVMFYAINEWNRLRVKQKDPTIALE</sequence>
<dbReference type="GO" id="GO:0005464">
    <property type="term" value="F:UDP-xylose transmembrane transporter activity"/>
    <property type="evidence" value="ECO:0007669"/>
    <property type="project" value="TreeGrafter"/>
</dbReference>
<dbReference type="Pfam" id="PF08449">
    <property type="entry name" value="UAA"/>
    <property type="match status" value="1"/>
</dbReference>
<keyword evidence="2" id="KW-0813">Transport</keyword>
<evidence type="ECO:0000256" key="4">
    <source>
        <dbReference type="ARBA" id="ARBA00022692"/>
    </source>
</evidence>
<evidence type="ECO:0000256" key="1">
    <source>
        <dbReference type="ARBA" id="ARBA00004127"/>
    </source>
</evidence>
<keyword evidence="3" id="KW-0762">Sugar transport</keyword>
<feature type="chain" id="PRO_5015709402" evidence="8">
    <location>
        <begin position="17"/>
        <end position="332"/>
    </location>
</feature>
<dbReference type="PANTHER" id="PTHR10778:SF4">
    <property type="entry name" value="NUCLEOTIDE SUGAR TRANSPORTER SLC35B4"/>
    <property type="match status" value="1"/>
</dbReference>